<dbReference type="PROSITE" id="PS00611">
    <property type="entry name" value="HISOL_DEHYDROGENASE"/>
    <property type="match status" value="1"/>
</dbReference>
<reference evidence="16" key="1">
    <citation type="journal article" date="2016" name="Genome Announc.">
        <title>Complete genome sequence of Alkaliphilus metalliredigens strain QYMF, an alkaliphilic and metal-reducing bacterium isolated from borax-contaminated leachate ponds.</title>
        <authorList>
            <person name="Hwang C."/>
            <person name="Copeland A."/>
            <person name="Lucas S."/>
            <person name="Lapidus A."/>
            <person name="Barry K."/>
            <person name="Detter J.C."/>
            <person name="Glavina Del Rio T."/>
            <person name="Hammon N."/>
            <person name="Israni S."/>
            <person name="Dalin E."/>
            <person name="Tice H."/>
            <person name="Pitluck S."/>
            <person name="Chertkov O."/>
            <person name="Brettin T."/>
            <person name="Bruce D."/>
            <person name="Han C."/>
            <person name="Schmutz J."/>
            <person name="Larimer F."/>
            <person name="Land M.L."/>
            <person name="Hauser L."/>
            <person name="Kyrpides N."/>
            <person name="Mikhailova N."/>
            <person name="Ye Q."/>
            <person name="Zhou J."/>
            <person name="Richardson P."/>
            <person name="Fields M.W."/>
        </authorList>
    </citation>
    <scope>NUCLEOTIDE SEQUENCE [LARGE SCALE GENOMIC DNA]</scope>
    <source>
        <strain evidence="16">QYMF</strain>
    </source>
</reference>
<comment type="similarity">
    <text evidence="2 8 9 14">Belongs to the histidinol dehydrogenase family.</text>
</comment>
<feature type="binding site" evidence="8 11">
    <location>
        <position position="214"/>
    </location>
    <ligand>
        <name>NAD(+)</name>
        <dbReference type="ChEBI" id="CHEBI:57540"/>
    </ligand>
</feature>
<evidence type="ECO:0000256" key="9">
    <source>
        <dbReference type="PIRNR" id="PIRNR000099"/>
    </source>
</evidence>
<dbReference type="NCBIfam" id="TIGR00069">
    <property type="entry name" value="hisD"/>
    <property type="match status" value="1"/>
</dbReference>
<dbReference type="OrthoDB" id="9805269at2"/>
<dbReference type="CDD" id="cd06572">
    <property type="entry name" value="Histidinol_dh"/>
    <property type="match status" value="1"/>
</dbReference>
<dbReference type="SUPFAM" id="SSF53720">
    <property type="entry name" value="ALDH-like"/>
    <property type="match status" value="1"/>
</dbReference>
<accession>A6TKT1</accession>
<keyword evidence="8 11" id="KW-0520">NAD</keyword>
<dbReference type="eggNOG" id="COG0141">
    <property type="taxonomic scope" value="Bacteria"/>
</dbReference>
<evidence type="ECO:0000256" key="2">
    <source>
        <dbReference type="ARBA" id="ARBA00010178"/>
    </source>
</evidence>
<dbReference type="RefSeq" id="WP_011971707.1">
    <property type="nucleotide sequence ID" value="NC_009633.1"/>
</dbReference>
<feature type="active site" description="Proton acceptor" evidence="8 10">
    <location>
        <position position="327"/>
    </location>
</feature>
<feature type="binding site" evidence="8 12">
    <location>
        <position position="259"/>
    </location>
    <ligand>
        <name>substrate</name>
    </ligand>
</feature>
<comment type="cofactor">
    <cofactor evidence="8 13">
        <name>Zn(2+)</name>
        <dbReference type="ChEBI" id="CHEBI:29105"/>
    </cofactor>
    <text evidence="8 13">Binds 1 zinc ion per subunit.</text>
</comment>
<dbReference type="EC" id="1.1.1.23" evidence="3 8"/>
<keyword evidence="8" id="KW-0368">Histidine biosynthesis</keyword>
<feature type="active site" description="Proton acceptor" evidence="8 10">
    <location>
        <position position="328"/>
    </location>
</feature>
<evidence type="ECO:0000313" key="16">
    <source>
        <dbReference type="Proteomes" id="UP000001572"/>
    </source>
</evidence>
<comment type="pathway">
    <text evidence="8">Amino-acid biosynthesis; L-histidine biosynthesis; L-histidine from 5-phospho-alpha-D-ribose 1-diphosphate: step 9/9.</text>
</comment>
<dbReference type="KEGG" id="amt:Amet_0572"/>
<feature type="binding site" evidence="8 12">
    <location>
        <position position="262"/>
    </location>
    <ligand>
        <name>substrate</name>
    </ligand>
</feature>
<keyword evidence="6 8" id="KW-0560">Oxidoreductase</keyword>
<dbReference type="GO" id="GO:0008270">
    <property type="term" value="F:zinc ion binding"/>
    <property type="evidence" value="ECO:0007669"/>
    <property type="project" value="UniProtKB-UniRule"/>
</dbReference>
<evidence type="ECO:0000256" key="7">
    <source>
        <dbReference type="ARBA" id="ARBA00049489"/>
    </source>
</evidence>
<dbReference type="PANTHER" id="PTHR21256:SF2">
    <property type="entry name" value="HISTIDINE BIOSYNTHESIS TRIFUNCTIONAL PROTEIN"/>
    <property type="match status" value="1"/>
</dbReference>
<keyword evidence="16" id="KW-1185">Reference proteome</keyword>
<dbReference type="EMBL" id="CP000724">
    <property type="protein sequence ID" value="ABR46799.1"/>
    <property type="molecule type" value="Genomic_DNA"/>
</dbReference>
<proteinExistence type="inferred from homology"/>
<dbReference type="Gene3D" id="1.20.5.1300">
    <property type="match status" value="1"/>
</dbReference>
<feature type="binding site" evidence="8 12">
    <location>
        <position position="328"/>
    </location>
    <ligand>
        <name>substrate</name>
    </ligand>
</feature>
<evidence type="ECO:0000256" key="11">
    <source>
        <dbReference type="PIRSR" id="PIRSR000099-2"/>
    </source>
</evidence>
<dbReference type="AlphaFoldDB" id="A6TKT1"/>
<name>A6TKT1_ALKMQ</name>
<feature type="binding site" evidence="8 13">
    <location>
        <position position="262"/>
    </location>
    <ligand>
        <name>Zn(2+)</name>
        <dbReference type="ChEBI" id="CHEBI:29105"/>
    </ligand>
</feature>
<evidence type="ECO:0000256" key="10">
    <source>
        <dbReference type="PIRSR" id="PIRSR000099-1"/>
    </source>
</evidence>
<dbReference type="FunFam" id="3.40.50.1980:FF:000001">
    <property type="entry name" value="Histidinol dehydrogenase"/>
    <property type="match status" value="1"/>
</dbReference>
<dbReference type="PIRSF" id="PIRSF000099">
    <property type="entry name" value="Histidinol_dh"/>
    <property type="match status" value="1"/>
</dbReference>
<dbReference type="Pfam" id="PF00815">
    <property type="entry name" value="Histidinol_dh"/>
    <property type="match status" value="1"/>
</dbReference>
<feature type="binding site" evidence="8 13">
    <location>
        <position position="259"/>
    </location>
    <ligand>
        <name>Zn(2+)</name>
        <dbReference type="ChEBI" id="CHEBI:29105"/>
    </ligand>
</feature>
<dbReference type="InterPro" id="IPR001692">
    <property type="entry name" value="Histidinol_DH_CS"/>
</dbReference>
<dbReference type="PRINTS" id="PR00083">
    <property type="entry name" value="HOLDHDRGNASE"/>
</dbReference>
<feature type="binding site" evidence="8 12">
    <location>
        <position position="420"/>
    </location>
    <ligand>
        <name>substrate</name>
    </ligand>
</feature>
<dbReference type="Proteomes" id="UP000001572">
    <property type="component" value="Chromosome"/>
</dbReference>
<evidence type="ECO:0000256" key="6">
    <source>
        <dbReference type="ARBA" id="ARBA00023002"/>
    </source>
</evidence>
<comment type="function">
    <text evidence="1 8">Catalyzes the sequential NAD-dependent oxidations of L-histidinol to L-histidinaldehyde and then to L-histidine.</text>
</comment>
<feature type="binding site" evidence="8 12">
    <location>
        <position position="237"/>
    </location>
    <ligand>
        <name>substrate</name>
    </ligand>
</feature>
<feature type="binding site" evidence="8 11">
    <location>
        <position position="129"/>
    </location>
    <ligand>
        <name>NAD(+)</name>
        <dbReference type="ChEBI" id="CHEBI:57540"/>
    </ligand>
</feature>
<dbReference type="FunFam" id="3.40.50.1980:FF:000026">
    <property type="entry name" value="Histidinol dehydrogenase"/>
    <property type="match status" value="1"/>
</dbReference>
<dbReference type="HAMAP" id="MF_01024">
    <property type="entry name" value="HisD"/>
    <property type="match status" value="1"/>
</dbReference>
<evidence type="ECO:0000256" key="1">
    <source>
        <dbReference type="ARBA" id="ARBA00003850"/>
    </source>
</evidence>
<comment type="catalytic activity">
    <reaction evidence="7 8">
        <text>L-histidinol + 2 NAD(+) + H2O = L-histidine + 2 NADH + 3 H(+)</text>
        <dbReference type="Rhea" id="RHEA:20641"/>
        <dbReference type="ChEBI" id="CHEBI:15377"/>
        <dbReference type="ChEBI" id="CHEBI:15378"/>
        <dbReference type="ChEBI" id="CHEBI:57540"/>
        <dbReference type="ChEBI" id="CHEBI:57595"/>
        <dbReference type="ChEBI" id="CHEBI:57699"/>
        <dbReference type="ChEBI" id="CHEBI:57945"/>
        <dbReference type="EC" id="1.1.1.23"/>
    </reaction>
</comment>
<dbReference type="GO" id="GO:0000105">
    <property type="term" value="P:L-histidine biosynthetic process"/>
    <property type="evidence" value="ECO:0007669"/>
    <property type="project" value="UniProtKB-UniRule"/>
</dbReference>
<evidence type="ECO:0000256" key="8">
    <source>
        <dbReference type="HAMAP-Rule" id="MF_01024"/>
    </source>
</evidence>
<dbReference type="HOGENOM" id="CLU_006732_3_0_9"/>
<organism evidence="15 16">
    <name type="scientific">Alkaliphilus metalliredigens (strain QYMF)</name>
    <dbReference type="NCBI Taxonomy" id="293826"/>
    <lineage>
        <taxon>Bacteria</taxon>
        <taxon>Bacillati</taxon>
        <taxon>Bacillota</taxon>
        <taxon>Clostridia</taxon>
        <taxon>Peptostreptococcales</taxon>
        <taxon>Natronincolaceae</taxon>
        <taxon>Alkaliphilus</taxon>
    </lineage>
</organism>
<dbReference type="GO" id="GO:0051287">
    <property type="term" value="F:NAD binding"/>
    <property type="evidence" value="ECO:0007669"/>
    <property type="project" value="InterPro"/>
</dbReference>
<dbReference type="InterPro" id="IPR012131">
    <property type="entry name" value="Hstdl_DH"/>
</dbReference>
<feature type="binding site" evidence="8 11">
    <location>
        <position position="191"/>
    </location>
    <ligand>
        <name>NAD(+)</name>
        <dbReference type="ChEBI" id="CHEBI:57540"/>
    </ligand>
</feature>
<dbReference type="InterPro" id="IPR022695">
    <property type="entry name" value="Histidinol_DH_monofunct"/>
</dbReference>
<keyword evidence="8" id="KW-0028">Amino-acid biosynthesis</keyword>
<dbReference type="STRING" id="293826.Amet_0572"/>
<dbReference type="UniPathway" id="UPA00031">
    <property type="reaction ID" value="UER00014"/>
</dbReference>
<sequence length="433" mass="47666">MEVLDFKDIDQQTLLAKLEGRNTLDFREYNEVVQEILDEVNKKGDQALLSYTEKFDGVKLTSGDLLVKPEEFERAYEKVSEDFIKALRVAIENIRAYHSRQRQNSWFISEQQGIFLGQKITSIARVGIYVPGGTAAYPSSVLMNAIPALVAGVKRIAMVTPPLKDGSVNPNVLVAAKELGIEEIYKVGGAQAIGALAFGTDSIPKVNKIVGPGNIYVATAKRLVYGYVDIDMIAGPSEILVIADESANPRYVAADLLSQAEHDTLSSAICITTSRFLAEQIKTELIRQTKELERKEIVEASLKQFGQIIVVETLEEATTLANEIAPEHLELCVAQPFELVQAIENAGSIFLGHFAPESLGDYIAGPNHVLPTSGTAKFYSPLSVDDFIKKSSLLYYDRSALEKVKNEVMILAQVEGLTAHKNAVKVRFEEDEE</sequence>
<keyword evidence="5 8" id="KW-0862">Zinc</keyword>
<dbReference type="InterPro" id="IPR016161">
    <property type="entry name" value="Ald_DH/histidinol_DH"/>
</dbReference>
<evidence type="ECO:0000256" key="4">
    <source>
        <dbReference type="ARBA" id="ARBA00022723"/>
    </source>
</evidence>
<evidence type="ECO:0000256" key="14">
    <source>
        <dbReference type="RuleBase" id="RU004175"/>
    </source>
</evidence>
<feature type="binding site" evidence="8 13">
    <location>
        <position position="420"/>
    </location>
    <ligand>
        <name>Zn(2+)</name>
        <dbReference type="ChEBI" id="CHEBI:29105"/>
    </ligand>
</feature>
<dbReference type="Gene3D" id="3.40.50.1980">
    <property type="entry name" value="Nitrogenase molybdenum iron protein domain"/>
    <property type="match status" value="2"/>
</dbReference>
<feature type="binding site" evidence="8 12">
    <location>
        <position position="415"/>
    </location>
    <ligand>
        <name>substrate</name>
    </ligand>
</feature>
<gene>
    <name evidence="8" type="primary">hisD</name>
    <name evidence="15" type="ordered locus">Amet_0572</name>
</gene>
<protein>
    <recommendedName>
        <fullName evidence="3 8">Histidinol dehydrogenase</fullName>
        <shortName evidence="8">HDH</shortName>
        <ecNumber evidence="3 8">1.1.1.23</ecNumber>
    </recommendedName>
</protein>
<evidence type="ECO:0000256" key="12">
    <source>
        <dbReference type="PIRSR" id="PIRSR000099-3"/>
    </source>
</evidence>
<dbReference type="GO" id="GO:0004399">
    <property type="term" value="F:histidinol dehydrogenase activity"/>
    <property type="evidence" value="ECO:0007669"/>
    <property type="project" value="UniProtKB-UniRule"/>
</dbReference>
<evidence type="ECO:0000256" key="3">
    <source>
        <dbReference type="ARBA" id="ARBA00012965"/>
    </source>
</evidence>
<feature type="binding site" evidence="8 13">
    <location>
        <position position="361"/>
    </location>
    <ligand>
        <name>Zn(2+)</name>
        <dbReference type="ChEBI" id="CHEBI:29105"/>
    </ligand>
</feature>
<keyword evidence="4 8" id="KW-0479">Metal-binding</keyword>
<evidence type="ECO:0000256" key="13">
    <source>
        <dbReference type="PIRSR" id="PIRSR000099-4"/>
    </source>
</evidence>
<dbReference type="GO" id="GO:0005829">
    <property type="term" value="C:cytosol"/>
    <property type="evidence" value="ECO:0007669"/>
    <property type="project" value="TreeGrafter"/>
</dbReference>
<evidence type="ECO:0000313" key="15">
    <source>
        <dbReference type="EMBL" id="ABR46799.1"/>
    </source>
</evidence>
<dbReference type="PANTHER" id="PTHR21256">
    <property type="entry name" value="HISTIDINOL DEHYDROGENASE HDH"/>
    <property type="match status" value="1"/>
</dbReference>
<feature type="binding site" evidence="8 12">
    <location>
        <position position="361"/>
    </location>
    <ligand>
        <name>substrate</name>
    </ligand>
</feature>
<evidence type="ECO:0000256" key="5">
    <source>
        <dbReference type="ARBA" id="ARBA00022833"/>
    </source>
</evidence>